<name>A0ACC2PUG8_9HYME</name>
<sequence length="665" mass="71044">MCQSYVDRTRINLGYNFAPPVHSFLKKKIIARCYSSHIPTPYIAFPLACFNHLRASVLVLSNFRLSRGFGYHQHRPPPGSRAVNGGLGLKVGTTGNGIDTIDSSLSAVVTPNAYHHPQHQQLQQQQRDPASASLLPKGGSSDPDERFNNNLFGQFKGFSISPLQREAIRPAPSVPNGLVAIKTNPQQRAPVGNGTLPRRNRPSSPEAAPPALPPPNVGSTARPLISSPVLSTTTCTSLELKNGQQQQQEVVVVPSRSAPAPPPTAASLMPPPPPPLNHPETSIPSVTTITPSTSTLNRIASMLSPISGKVRSATNSPSYSGTSNNQQYQHEKETRERRVHPNYSSHSLPRNSQHKANKIADRELLRSLEISNPIPQREIELASPTIPVGPHHQAQPGDDESCTKSKLPMRAQSMRAGKTTARPAIHTFGSMRSPRRPASLAASACRPSSPPPPVPPSQSPPQQQYDDCMNLTKITEESPTTFSPIAPSLDNIYAVIEEPVPEKLRATRVAPAPPSSAVYKTPRPLGSQPTPPVTTAATEVGPSADSSLGLLSEIVSEISSRNLESIYSSKSLSPELPAYANTPGIYSNSSESDANRPDLVSSCSSRLRRPGAPGSLPTTAKSPDVLAGGRTATTSTTVPSVKPVAPPKSSLVAAMQLKFERNDEA</sequence>
<gene>
    <name evidence="1" type="ORF">QAD02_022557</name>
</gene>
<reference evidence="1" key="1">
    <citation type="submission" date="2023-04" db="EMBL/GenBank/DDBJ databases">
        <title>A chromosome-level genome assembly of the parasitoid wasp Eretmocerus hayati.</title>
        <authorList>
            <person name="Zhong Y."/>
            <person name="Liu S."/>
            <person name="Liu Y."/>
        </authorList>
    </citation>
    <scope>NUCLEOTIDE SEQUENCE</scope>
    <source>
        <strain evidence="1">ZJU_SS_LIU_2023</strain>
    </source>
</reference>
<organism evidence="1 2">
    <name type="scientific">Eretmocerus hayati</name>
    <dbReference type="NCBI Taxonomy" id="131215"/>
    <lineage>
        <taxon>Eukaryota</taxon>
        <taxon>Metazoa</taxon>
        <taxon>Ecdysozoa</taxon>
        <taxon>Arthropoda</taxon>
        <taxon>Hexapoda</taxon>
        <taxon>Insecta</taxon>
        <taxon>Pterygota</taxon>
        <taxon>Neoptera</taxon>
        <taxon>Endopterygota</taxon>
        <taxon>Hymenoptera</taxon>
        <taxon>Apocrita</taxon>
        <taxon>Proctotrupomorpha</taxon>
        <taxon>Chalcidoidea</taxon>
        <taxon>Aphelinidae</taxon>
        <taxon>Aphelininae</taxon>
        <taxon>Eretmocerus</taxon>
    </lineage>
</organism>
<protein>
    <submittedName>
        <fullName evidence="1">Uncharacterized protein</fullName>
    </submittedName>
</protein>
<comment type="caution">
    <text evidence="1">The sequence shown here is derived from an EMBL/GenBank/DDBJ whole genome shotgun (WGS) entry which is preliminary data.</text>
</comment>
<evidence type="ECO:0000313" key="1">
    <source>
        <dbReference type="EMBL" id="KAJ8686763.1"/>
    </source>
</evidence>
<accession>A0ACC2PUG8</accession>
<dbReference type="Proteomes" id="UP001239111">
    <property type="component" value="Chromosome 1"/>
</dbReference>
<evidence type="ECO:0000313" key="2">
    <source>
        <dbReference type="Proteomes" id="UP001239111"/>
    </source>
</evidence>
<dbReference type="EMBL" id="CM056741">
    <property type="protein sequence ID" value="KAJ8686763.1"/>
    <property type="molecule type" value="Genomic_DNA"/>
</dbReference>
<proteinExistence type="predicted"/>
<keyword evidence="2" id="KW-1185">Reference proteome</keyword>